<reference evidence="1" key="1">
    <citation type="submission" date="2022-05" db="EMBL/GenBank/DDBJ databases">
        <title>The Musa troglodytarum L. genome provides insights into the mechanism of non-climacteric behaviour and enrichment of carotenoids.</title>
        <authorList>
            <person name="Wang J."/>
        </authorList>
    </citation>
    <scope>NUCLEOTIDE SEQUENCE</scope>
    <source>
        <tissue evidence="1">Leaf</tissue>
    </source>
</reference>
<evidence type="ECO:0000313" key="2">
    <source>
        <dbReference type="Proteomes" id="UP001055439"/>
    </source>
</evidence>
<dbReference type="AlphaFoldDB" id="A0A9E7JEX9"/>
<dbReference type="EMBL" id="CP097503">
    <property type="protein sequence ID" value="URD78167.1"/>
    <property type="molecule type" value="Genomic_DNA"/>
</dbReference>
<accession>A0A9E7JEX9</accession>
<organism evidence="1 2">
    <name type="scientific">Musa troglodytarum</name>
    <name type="common">fe'i banana</name>
    <dbReference type="NCBI Taxonomy" id="320322"/>
    <lineage>
        <taxon>Eukaryota</taxon>
        <taxon>Viridiplantae</taxon>
        <taxon>Streptophyta</taxon>
        <taxon>Embryophyta</taxon>
        <taxon>Tracheophyta</taxon>
        <taxon>Spermatophyta</taxon>
        <taxon>Magnoliopsida</taxon>
        <taxon>Liliopsida</taxon>
        <taxon>Zingiberales</taxon>
        <taxon>Musaceae</taxon>
        <taxon>Musa</taxon>
    </lineage>
</organism>
<sequence>MSSSFNRTPSSHLGSSFANNDLLITFHPLSQQRQGAKKLITSSWKVVEVSSPSIGSKPSKTPIVPQDLVQTREAYDCSSMVTSR</sequence>
<dbReference type="Proteomes" id="UP001055439">
    <property type="component" value="Chromosome 10"/>
</dbReference>
<evidence type="ECO:0000313" key="1">
    <source>
        <dbReference type="EMBL" id="URD78167.1"/>
    </source>
</evidence>
<name>A0A9E7JEX9_9LILI</name>
<proteinExistence type="predicted"/>
<protein>
    <submittedName>
        <fullName evidence="1">Uncharacterized protein</fullName>
    </submittedName>
</protein>
<keyword evidence="2" id="KW-1185">Reference proteome</keyword>
<gene>
    <name evidence="1" type="ORF">MUK42_02787</name>
</gene>